<organism evidence="1 2">
    <name type="scientific">Listeria ivanovii subsp. londoniensis</name>
    <dbReference type="NCBI Taxonomy" id="202752"/>
    <lineage>
        <taxon>Bacteria</taxon>
        <taxon>Bacillati</taxon>
        <taxon>Bacillota</taxon>
        <taxon>Bacilli</taxon>
        <taxon>Bacillales</taxon>
        <taxon>Listeriaceae</taxon>
        <taxon>Listeria</taxon>
    </lineage>
</organism>
<dbReference type="Proteomes" id="UP000633035">
    <property type="component" value="Unassembled WGS sequence"/>
</dbReference>
<gene>
    <name evidence="1" type="ORF">JI642_14460</name>
</gene>
<evidence type="ECO:0000313" key="2">
    <source>
        <dbReference type="Proteomes" id="UP000633035"/>
    </source>
</evidence>
<keyword evidence="2" id="KW-1185">Reference proteome</keyword>
<dbReference type="EMBL" id="JAENOF010000028">
    <property type="protein sequence ID" value="MBK1963279.1"/>
    <property type="molecule type" value="Genomic_DNA"/>
</dbReference>
<accession>A0ABS1G8R5</accession>
<reference evidence="1 2" key="1">
    <citation type="submission" date="2021-01" db="EMBL/GenBank/DDBJ databases">
        <title>Listeria ivanovii strains from Norway.</title>
        <authorList>
            <person name="Fagerlund A."/>
        </authorList>
    </citation>
    <scope>NUCLEOTIDE SEQUENCE [LARGE SCALE GENOMIC DNA]</scope>
    <source>
        <strain evidence="1 2">MF6989</strain>
    </source>
</reference>
<dbReference type="RefSeq" id="WP_038409204.1">
    <property type="nucleotide sequence ID" value="NZ_LR134394.1"/>
</dbReference>
<protein>
    <submittedName>
        <fullName evidence="1">Uncharacterized protein</fullName>
    </submittedName>
</protein>
<evidence type="ECO:0000313" key="1">
    <source>
        <dbReference type="EMBL" id="MBK1963279.1"/>
    </source>
</evidence>
<name>A0ABS1G8R5_LISIV</name>
<proteinExistence type="predicted"/>
<comment type="caution">
    <text evidence="1">The sequence shown here is derived from an EMBL/GenBank/DDBJ whole genome shotgun (WGS) entry which is preliminary data.</text>
</comment>
<sequence>MKLNLMNNSKNLYYMSDEELEQCAFHVLYAPKAINVEIFHALTDGRGGRFKSSKTAERKKFINSAKKQEEHYSLQRLNYLSKN</sequence>